<feature type="compositionally biased region" description="Basic and acidic residues" evidence="2">
    <location>
        <begin position="348"/>
        <end position="360"/>
    </location>
</feature>
<reference evidence="5" key="1">
    <citation type="submission" date="2025-08" db="UniProtKB">
        <authorList>
            <consortium name="RefSeq"/>
        </authorList>
    </citation>
    <scope>IDENTIFICATION</scope>
    <source>
        <tissue evidence="5">Gonads</tissue>
    </source>
</reference>
<feature type="region of interest" description="Disordered" evidence="2">
    <location>
        <begin position="1"/>
        <end position="24"/>
    </location>
</feature>
<feature type="compositionally biased region" description="Basic and acidic residues" evidence="2">
    <location>
        <begin position="259"/>
        <end position="271"/>
    </location>
</feature>
<dbReference type="PANTHER" id="PTHR23149">
    <property type="entry name" value="G PATCH DOMAIN CONTAINING PROTEIN"/>
    <property type="match status" value="1"/>
</dbReference>
<name>A0A6J2XTY2_SITOR</name>
<dbReference type="PANTHER" id="PTHR23149:SF27">
    <property type="entry name" value="PIN2_TERF1-INTERACTING TELOMERASE INHIBITOR 1"/>
    <property type="match status" value="1"/>
</dbReference>
<dbReference type="Proteomes" id="UP000504635">
    <property type="component" value="Unplaced"/>
</dbReference>
<dbReference type="InterPro" id="IPR000467">
    <property type="entry name" value="G_patch_dom"/>
</dbReference>
<dbReference type="Pfam" id="PF01585">
    <property type="entry name" value="G-patch"/>
    <property type="match status" value="1"/>
</dbReference>
<keyword evidence="1" id="KW-0175">Coiled coil</keyword>
<dbReference type="SMART" id="SM00443">
    <property type="entry name" value="G_patch"/>
    <property type="match status" value="1"/>
</dbReference>
<feature type="coiled-coil region" evidence="1">
    <location>
        <begin position="642"/>
        <end position="680"/>
    </location>
</feature>
<dbReference type="GeneID" id="115881580"/>
<evidence type="ECO:0000313" key="5">
    <source>
        <dbReference type="RefSeq" id="XP_030754983.1"/>
    </source>
</evidence>
<dbReference type="PROSITE" id="PS50174">
    <property type="entry name" value="G_PATCH"/>
    <property type="match status" value="1"/>
</dbReference>
<feature type="region of interest" description="Disordered" evidence="2">
    <location>
        <begin position="331"/>
        <end position="479"/>
    </location>
</feature>
<sequence length="755" mass="85632">MSMLAERKRKQKWSLNPRGKQWAEDTNKFGQKMLEKMGWTHGKGLGAKENGVTEHIKVSYKNDSKGMGYKDSDDQWTEHQSNFSALLEALGGKKTKSNDLKLSSLEEKSQNSKARVHYKKFTRGKDLSKYSEKDLANIFGKKTLNQDLENNVQEKDNSKIENVQEAAESSFFSNSGSMSDYFKKKLPNFGKSHGYVVGNNGVLKKADETESESELQTNFGFGFKSSETESDDISKKKKKEKKKKVLEESVDGTPTKRKRLEEQEVHEDTPIKKKSKSRLNKTEENGVSNPAFDPLYNPVTVEKHILDTIEETFNESLNSTVGEIGKQFEVNVQINNENTPEVMKYKKKELGTDNENDVKVKKNKNKKRTDTESIDSNFESGQHTSSKQKKKKKNVEEVGLDNPLFNISTESEESSLNQNEEDSTKSKKKRKKKNIEEIGLDNPVFSISIDSEDSSISQDKEDSTKSKKKKKKSKSEKENCGLENPVFNVDEKESSADICNNVAFEVQRKDKSKKKKKKLKEQSVGLDNPALSLNDSIDENCDLMLNIASTPIFQGNNESTGEDFHIKKVNTVTRRKSVRFSDITRERIIPSKEDIEELDTLDHNGEIVEVEGKLNDSFNNIIQKKSKKRRKGLDNDAFDVQANNIEENITSISNTLDSYEAEIENDLNEAKLKSVELNEVMVGEVGNPDGENEALDDGSVKLKFKYAQFRKQPAHMEALVGPKKSYKHLIKGDIVVGFKHSNLHEINGYVKKHVR</sequence>
<evidence type="ECO:0000256" key="1">
    <source>
        <dbReference type="SAM" id="Coils"/>
    </source>
</evidence>
<dbReference type="RefSeq" id="XP_030754983.1">
    <property type="nucleotide sequence ID" value="XM_030899123.1"/>
</dbReference>
<dbReference type="AlphaFoldDB" id="A0A6J2XTY2"/>
<keyword evidence="4" id="KW-1185">Reference proteome</keyword>
<dbReference type="GO" id="GO:0003676">
    <property type="term" value="F:nucleic acid binding"/>
    <property type="evidence" value="ECO:0007669"/>
    <property type="project" value="InterPro"/>
</dbReference>
<evidence type="ECO:0000313" key="4">
    <source>
        <dbReference type="Proteomes" id="UP000504635"/>
    </source>
</evidence>
<organism evidence="4 5">
    <name type="scientific">Sitophilus oryzae</name>
    <name type="common">Rice weevil</name>
    <name type="synonym">Curculio oryzae</name>
    <dbReference type="NCBI Taxonomy" id="7048"/>
    <lineage>
        <taxon>Eukaryota</taxon>
        <taxon>Metazoa</taxon>
        <taxon>Ecdysozoa</taxon>
        <taxon>Arthropoda</taxon>
        <taxon>Hexapoda</taxon>
        <taxon>Insecta</taxon>
        <taxon>Pterygota</taxon>
        <taxon>Neoptera</taxon>
        <taxon>Endopterygota</taxon>
        <taxon>Coleoptera</taxon>
        <taxon>Polyphaga</taxon>
        <taxon>Cucujiformia</taxon>
        <taxon>Curculionidae</taxon>
        <taxon>Dryophthorinae</taxon>
        <taxon>Sitophilus</taxon>
    </lineage>
</organism>
<feature type="region of interest" description="Disordered" evidence="2">
    <location>
        <begin position="207"/>
        <end position="295"/>
    </location>
</feature>
<evidence type="ECO:0000256" key="2">
    <source>
        <dbReference type="SAM" id="MobiDB-lite"/>
    </source>
</evidence>
<dbReference type="GO" id="GO:0005730">
    <property type="term" value="C:nucleolus"/>
    <property type="evidence" value="ECO:0007669"/>
    <property type="project" value="TreeGrafter"/>
</dbReference>
<gene>
    <name evidence="5" type="primary">LOC115881580</name>
</gene>
<accession>A0A6J2XTY2</accession>
<protein>
    <submittedName>
        <fullName evidence="5">G patch domain-containing protein 4</fullName>
    </submittedName>
</protein>
<dbReference type="OrthoDB" id="29523at2759"/>
<evidence type="ECO:0000259" key="3">
    <source>
        <dbReference type="PROSITE" id="PS50174"/>
    </source>
</evidence>
<feature type="compositionally biased region" description="Low complexity" evidence="2">
    <location>
        <begin position="446"/>
        <end position="457"/>
    </location>
</feature>
<dbReference type="KEGG" id="soy:115881580"/>
<feature type="compositionally biased region" description="Basic residues" evidence="2">
    <location>
        <begin position="235"/>
        <end position="244"/>
    </location>
</feature>
<feature type="compositionally biased region" description="Polar residues" evidence="2">
    <location>
        <begin position="374"/>
        <end position="385"/>
    </location>
</feature>
<dbReference type="GO" id="GO:0010521">
    <property type="term" value="F:telomerase inhibitor activity"/>
    <property type="evidence" value="ECO:0007669"/>
    <property type="project" value="TreeGrafter"/>
</dbReference>
<feature type="domain" description="G-patch" evidence="3">
    <location>
        <begin position="26"/>
        <end position="72"/>
    </location>
</feature>
<proteinExistence type="predicted"/>
<dbReference type="InterPro" id="IPR050656">
    <property type="entry name" value="PINX1"/>
</dbReference>
<dbReference type="InParanoid" id="A0A6J2XTY2"/>